<keyword evidence="1" id="KW-0233">DNA recombination</keyword>
<dbReference type="InterPro" id="IPR027417">
    <property type="entry name" value="P-loop_NTPase"/>
</dbReference>
<proteinExistence type="inferred from homology"/>
<evidence type="ECO:0000259" key="2">
    <source>
        <dbReference type="Pfam" id="PF05970"/>
    </source>
</evidence>
<sequence>MGRYLEEHHKTLADYGVPNPVYRIPEVLYELRRWGPLVPLMQEWAEEAEHLFNPEQCAVYDEVVATATQCLLLLLFVDRKAGCGKMFLVNSICKHLQGMGRIVVTTVTSASAAQLYPGGHTTHSAFKILVNDRSKLLESPIKPGSPAAELLVGSSVLIWDEAPMANNAALACMENLLCLIMQCPNIPFGGEILILLSDF</sequence>
<keyword evidence="1" id="KW-0067">ATP-binding</keyword>
<accession>A0A0C3Q187</accession>
<organism evidence="3 4">
    <name type="scientific">Tulasnella calospora MUT 4182</name>
    <dbReference type="NCBI Taxonomy" id="1051891"/>
    <lineage>
        <taxon>Eukaryota</taxon>
        <taxon>Fungi</taxon>
        <taxon>Dikarya</taxon>
        <taxon>Basidiomycota</taxon>
        <taxon>Agaricomycotina</taxon>
        <taxon>Agaricomycetes</taxon>
        <taxon>Cantharellales</taxon>
        <taxon>Tulasnellaceae</taxon>
        <taxon>Tulasnella</taxon>
    </lineage>
</organism>
<dbReference type="HOGENOM" id="CLU_001324_9_0_1"/>
<keyword evidence="1" id="KW-0227">DNA damage</keyword>
<dbReference type="GO" id="GO:0006310">
    <property type="term" value="P:DNA recombination"/>
    <property type="evidence" value="ECO:0007669"/>
    <property type="project" value="UniProtKB-KW"/>
</dbReference>
<feature type="domain" description="DNA helicase Pif1-like DEAD-box helicase" evidence="2">
    <location>
        <begin position="53"/>
        <end position="199"/>
    </location>
</feature>
<protein>
    <recommendedName>
        <fullName evidence="1">ATP-dependent DNA helicase</fullName>
        <ecNumber evidence="1">5.6.2.3</ecNumber>
    </recommendedName>
</protein>
<dbReference type="AlphaFoldDB" id="A0A0C3Q187"/>
<dbReference type="GO" id="GO:0016887">
    <property type="term" value="F:ATP hydrolysis activity"/>
    <property type="evidence" value="ECO:0007669"/>
    <property type="project" value="RHEA"/>
</dbReference>
<dbReference type="InterPro" id="IPR010285">
    <property type="entry name" value="DNA_helicase_pif1-like_DEAD"/>
</dbReference>
<reference evidence="4" key="2">
    <citation type="submission" date="2015-01" db="EMBL/GenBank/DDBJ databases">
        <title>Evolutionary Origins and Diversification of the Mycorrhizal Mutualists.</title>
        <authorList>
            <consortium name="DOE Joint Genome Institute"/>
            <consortium name="Mycorrhizal Genomics Consortium"/>
            <person name="Kohler A."/>
            <person name="Kuo A."/>
            <person name="Nagy L.G."/>
            <person name="Floudas D."/>
            <person name="Copeland A."/>
            <person name="Barry K.W."/>
            <person name="Cichocki N."/>
            <person name="Veneault-Fourrey C."/>
            <person name="LaButti K."/>
            <person name="Lindquist E.A."/>
            <person name="Lipzen A."/>
            <person name="Lundell T."/>
            <person name="Morin E."/>
            <person name="Murat C."/>
            <person name="Riley R."/>
            <person name="Ohm R."/>
            <person name="Sun H."/>
            <person name="Tunlid A."/>
            <person name="Henrissat B."/>
            <person name="Grigoriev I.V."/>
            <person name="Hibbett D.S."/>
            <person name="Martin F."/>
        </authorList>
    </citation>
    <scope>NUCLEOTIDE SEQUENCE [LARGE SCALE GENOMIC DNA]</scope>
    <source>
        <strain evidence="4">MUT 4182</strain>
    </source>
</reference>
<comment type="cofactor">
    <cofactor evidence="1">
        <name>Mg(2+)</name>
        <dbReference type="ChEBI" id="CHEBI:18420"/>
    </cofactor>
</comment>
<dbReference type="EC" id="5.6.2.3" evidence="1"/>
<dbReference type="EMBL" id="KN823124">
    <property type="protein sequence ID" value="KIO21905.1"/>
    <property type="molecule type" value="Genomic_DNA"/>
</dbReference>
<dbReference type="Proteomes" id="UP000054248">
    <property type="component" value="Unassembled WGS sequence"/>
</dbReference>
<dbReference type="GO" id="GO:0006281">
    <property type="term" value="P:DNA repair"/>
    <property type="evidence" value="ECO:0007669"/>
    <property type="project" value="UniProtKB-KW"/>
</dbReference>
<dbReference type="PANTHER" id="PTHR10492:SF95">
    <property type="entry name" value="HELITRON HELICASE-LIKE DOMAIN-CONTAINING PROTEIN"/>
    <property type="match status" value="1"/>
</dbReference>
<keyword evidence="1" id="KW-0234">DNA repair</keyword>
<dbReference type="GO" id="GO:0043139">
    <property type="term" value="F:5'-3' DNA helicase activity"/>
    <property type="evidence" value="ECO:0007669"/>
    <property type="project" value="UniProtKB-EC"/>
</dbReference>
<gene>
    <name evidence="3" type="ORF">M407DRAFT_28544</name>
</gene>
<dbReference type="GO" id="GO:0000723">
    <property type="term" value="P:telomere maintenance"/>
    <property type="evidence" value="ECO:0007669"/>
    <property type="project" value="InterPro"/>
</dbReference>
<comment type="similarity">
    <text evidence="1">Belongs to the helicase family.</text>
</comment>
<keyword evidence="1" id="KW-0347">Helicase</keyword>
<dbReference type="Pfam" id="PF05970">
    <property type="entry name" value="PIF1"/>
    <property type="match status" value="1"/>
</dbReference>
<dbReference type="PANTHER" id="PTHR10492">
    <property type="match status" value="1"/>
</dbReference>
<evidence type="ECO:0000256" key="1">
    <source>
        <dbReference type="RuleBase" id="RU363044"/>
    </source>
</evidence>
<dbReference type="GO" id="GO:0005524">
    <property type="term" value="F:ATP binding"/>
    <property type="evidence" value="ECO:0007669"/>
    <property type="project" value="UniProtKB-KW"/>
</dbReference>
<evidence type="ECO:0000313" key="4">
    <source>
        <dbReference type="Proteomes" id="UP000054248"/>
    </source>
</evidence>
<keyword evidence="1" id="KW-0378">Hydrolase</keyword>
<dbReference type="STRING" id="1051891.A0A0C3Q187"/>
<reference evidence="3 4" key="1">
    <citation type="submission" date="2014-04" db="EMBL/GenBank/DDBJ databases">
        <authorList>
            <consortium name="DOE Joint Genome Institute"/>
            <person name="Kuo A."/>
            <person name="Girlanda M."/>
            <person name="Perotto S."/>
            <person name="Kohler A."/>
            <person name="Nagy L.G."/>
            <person name="Floudas D."/>
            <person name="Copeland A."/>
            <person name="Barry K.W."/>
            <person name="Cichocki N."/>
            <person name="Veneault-Fourrey C."/>
            <person name="LaButti K."/>
            <person name="Lindquist E.A."/>
            <person name="Lipzen A."/>
            <person name="Lundell T."/>
            <person name="Morin E."/>
            <person name="Murat C."/>
            <person name="Sun H."/>
            <person name="Tunlid A."/>
            <person name="Henrissat B."/>
            <person name="Grigoriev I.V."/>
            <person name="Hibbett D.S."/>
            <person name="Martin F."/>
            <person name="Nordberg H.P."/>
            <person name="Cantor M.N."/>
            <person name="Hua S.X."/>
        </authorList>
    </citation>
    <scope>NUCLEOTIDE SEQUENCE [LARGE SCALE GENOMIC DNA]</scope>
    <source>
        <strain evidence="3 4">MUT 4182</strain>
    </source>
</reference>
<dbReference type="Gene3D" id="3.40.50.300">
    <property type="entry name" value="P-loop containing nucleotide triphosphate hydrolases"/>
    <property type="match status" value="1"/>
</dbReference>
<name>A0A0C3Q187_9AGAM</name>
<keyword evidence="1" id="KW-0547">Nucleotide-binding</keyword>
<keyword evidence="4" id="KW-1185">Reference proteome</keyword>
<dbReference type="OrthoDB" id="2689584at2759"/>
<comment type="catalytic activity">
    <reaction evidence="1">
        <text>ATP + H2O = ADP + phosphate + H(+)</text>
        <dbReference type="Rhea" id="RHEA:13065"/>
        <dbReference type="ChEBI" id="CHEBI:15377"/>
        <dbReference type="ChEBI" id="CHEBI:15378"/>
        <dbReference type="ChEBI" id="CHEBI:30616"/>
        <dbReference type="ChEBI" id="CHEBI:43474"/>
        <dbReference type="ChEBI" id="CHEBI:456216"/>
        <dbReference type="EC" id="5.6.2.3"/>
    </reaction>
</comment>
<evidence type="ECO:0000313" key="3">
    <source>
        <dbReference type="EMBL" id="KIO21905.1"/>
    </source>
</evidence>